<protein>
    <submittedName>
        <fullName evidence="2">Uncharacterized protein</fullName>
    </submittedName>
</protein>
<keyword evidence="3" id="KW-1185">Reference proteome</keyword>
<gene>
    <name evidence="2" type="ORF">ACFQRF_12375</name>
</gene>
<name>A0ABW2KGR9_9ACTN</name>
<evidence type="ECO:0000313" key="3">
    <source>
        <dbReference type="Proteomes" id="UP001596540"/>
    </source>
</evidence>
<evidence type="ECO:0000313" key="2">
    <source>
        <dbReference type="EMBL" id="MFC7328539.1"/>
    </source>
</evidence>
<dbReference type="RefSeq" id="WP_379871189.1">
    <property type="nucleotide sequence ID" value="NZ_JBHTBH010000005.1"/>
</dbReference>
<feature type="region of interest" description="Disordered" evidence="1">
    <location>
        <begin position="1"/>
        <end position="43"/>
    </location>
</feature>
<feature type="region of interest" description="Disordered" evidence="1">
    <location>
        <begin position="106"/>
        <end position="134"/>
    </location>
</feature>
<organism evidence="2 3">
    <name type="scientific">Marinactinospora rubrisoli</name>
    <dbReference type="NCBI Taxonomy" id="2715399"/>
    <lineage>
        <taxon>Bacteria</taxon>
        <taxon>Bacillati</taxon>
        <taxon>Actinomycetota</taxon>
        <taxon>Actinomycetes</taxon>
        <taxon>Streptosporangiales</taxon>
        <taxon>Nocardiopsidaceae</taxon>
        <taxon>Marinactinospora</taxon>
    </lineage>
</organism>
<sequence>MNDNEPGGDEPWPQAGKAPAAEPGTATGLAAQRSREATLPTRAGWERHRAALADHARRAAQHADPAALAEERADLVLSAWRAGYRNTRALAKSLGVSPETVHADLRFAGVDPATDRGAPPSGEEPTTPSRPRRA</sequence>
<comment type="caution">
    <text evidence="2">The sequence shown here is derived from an EMBL/GenBank/DDBJ whole genome shotgun (WGS) entry which is preliminary data.</text>
</comment>
<feature type="compositionally biased region" description="Polar residues" evidence="1">
    <location>
        <begin position="124"/>
        <end position="134"/>
    </location>
</feature>
<accession>A0ABW2KGR9</accession>
<dbReference type="EMBL" id="JBHTBH010000005">
    <property type="protein sequence ID" value="MFC7328539.1"/>
    <property type="molecule type" value="Genomic_DNA"/>
</dbReference>
<reference evidence="3" key="1">
    <citation type="journal article" date="2019" name="Int. J. Syst. Evol. Microbiol.">
        <title>The Global Catalogue of Microorganisms (GCM) 10K type strain sequencing project: providing services to taxonomists for standard genome sequencing and annotation.</title>
        <authorList>
            <consortium name="The Broad Institute Genomics Platform"/>
            <consortium name="The Broad Institute Genome Sequencing Center for Infectious Disease"/>
            <person name="Wu L."/>
            <person name="Ma J."/>
        </authorList>
    </citation>
    <scope>NUCLEOTIDE SEQUENCE [LARGE SCALE GENOMIC DNA]</scope>
    <source>
        <strain evidence="3">CGMCC 4.7382</strain>
    </source>
</reference>
<evidence type="ECO:0000256" key="1">
    <source>
        <dbReference type="SAM" id="MobiDB-lite"/>
    </source>
</evidence>
<dbReference type="Proteomes" id="UP001596540">
    <property type="component" value="Unassembled WGS sequence"/>
</dbReference>
<proteinExistence type="predicted"/>